<comment type="caution">
    <text evidence="2">The sequence shown here is derived from an EMBL/GenBank/DDBJ whole genome shotgun (WGS) entry which is preliminary data.</text>
</comment>
<feature type="transmembrane region" description="Helical" evidence="1">
    <location>
        <begin position="277"/>
        <end position="296"/>
    </location>
</feature>
<feature type="transmembrane region" description="Helical" evidence="1">
    <location>
        <begin position="247"/>
        <end position="265"/>
    </location>
</feature>
<feature type="transmembrane region" description="Helical" evidence="1">
    <location>
        <begin position="46"/>
        <end position="64"/>
    </location>
</feature>
<reference evidence="3" key="1">
    <citation type="journal article" date="2020" name="Appl. Environ. Microbiol.">
        <title>Diazotrophic Anaeromyxobacter Isolates from Soils.</title>
        <authorList>
            <person name="Masuda Y."/>
            <person name="Yamanaka H."/>
            <person name="Xu Z.X."/>
            <person name="Shiratori Y."/>
            <person name="Aono T."/>
            <person name="Amachi S."/>
            <person name="Senoo K."/>
            <person name="Itoh H."/>
        </authorList>
    </citation>
    <scope>NUCLEOTIDE SEQUENCE [LARGE SCALE GENOMIC DNA]</scope>
    <source>
        <strain evidence="3">R267</strain>
    </source>
</reference>
<proteinExistence type="predicted"/>
<keyword evidence="1" id="KW-0812">Transmembrane</keyword>
<accession>A0A7I9VR54</accession>
<feature type="transmembrane region" description="Helical" evidence="1">
    <location>
        <begin position="217"/>
        <end position="235"/>
    </location>
</feature>
<feature type="transmembrane region" description="Helical" evidence="1">
    <location>
        <begin position="20"/>
        <end position="40"/>
    </location>
</feature>
<sequence length="318" mass="32087">MADRAPSTFSLWLDEALSSWILPVAALAAVAAVGGLYLAGFAGEEATATLVVLVVAALAAVFLVRPALDARREPLARGLAAAAAIATLVATLLPALRTVRPGEPLFAGDVGQVGDKIAVPPAAAGAVRLLVSGKLPERGEPSVTFTLGGTKEPVEGKLERTYGYARVGRGTRARVAHDHTADYYPADLPAGASALELERLQGQLGSRLAVAVFREPIPFAGGPWILAGLALLLACAADARLGQRNNLSVAAGMALAFALLVTYNATPAAAVGPSVGGVVLGGLAGSLAGWIVGALVRQVVPPAPRRTPAGKGKAVTAA</sequence>
<evidence type="ECO:0000313" key="2">
    <source>
        <dbReference type="EMBL" id="GEJ58821.1"/>
    </source>
</evidence>
<feature type="transmembrane region" description="Helical" evidence="1">
    <location>
        <begin position="76"/>
        <end position="96"/>
    </location>
</feature>
<gene>
    <name evidence="2" type="ORF">AMYX_35620</name>
</gene>
<dbReference type="AlphaFoldDB" id="A0A7I9VR54"/>
<keyword evidence="1" id="KW-1133">Transmembrane helix</keyword>
<evidence type="ECO:0000313" key="3">
    <source>
        <dbReference type="Proteomes" id="UP000503640"/>
    </source>
</evidence>
<name>A0A7I9VR54_9BACT</name>
<protein>
    <submittedName>
        <fullName evidence="2">Uncharacterized protein</fullName>
    </submittedName>
</protein>
<dbReference type="Proteomes" id="UP000503640">
    <property type="component" value="Unassembled WGS sequence"/>
</dbReference>
<keyword evidence="3" id="KW-1185">Reference proteome</keyword>
<keyword evidence="1" id="KW-0472">Membrane</keyword>
<evidence type="ECO:0000256" key="1">
    <source>
        <dbReference type="SAM" id="Phobius"/>
    </source>
</evidence>
<dbReference type="RefSeq" id="WP_176067742.1">
    <property type="nucleotide sequence ID" value="NZ_BJTG01000009.1"/>
</dbReference>
<organism evidence="2 3">
    <name type="scientific">Anaeromyxobacter diazotrophicus</name>
    <dbReference type="NCBI Taxonomy" id="2590199"/>
    <lineage>
        <taxon>Bacteria</taxon>
        <taxon>Pseudomonadati</taxon>
        <taxon>Myxococcota</taxon>
        <taxon>Myxococcia</taxon>
        <taxon>Myxococcales</taxon>
        <taxon>Cystobacterineae</taxon>
        <taxon>Anaeromyxobacteraceae</taxon>
        <taxon>Anaeromyxobacter</taxon>
    </lineage>
</organism>
<dbReference type="EMBL" id="BJTG01000009">
    <property type="protein sequence ID" value="GEJ58821.1"/>
    <property type="molecule type" value="Genomic_DNA"/>
</dbReference>